<reference evidence="2" key="1">
    <citation type="journal article" date="2014" name="Int. J. Syst. Evol. Microbiol.">
        <title>Complete genome sequence of Corynebacterium casei LMG S-19264T (=DSM 44701T), isolated from a smear-ripened cheese.</title>
        <authorList>
            <consortium name="US DOE Joint Genome Institute (JGI-PGF)"/>
            <person name="Walter F."/>
            <person name="Albersmeier A."/>
            <person name="Kalinowski J."/>
            <person name="Ruckert C."/>
        </authorList>
    </citation>
    <scope>NUCLEOTIDE SEQUENCE</scope>
    <source>
        <strain evidence="2">CGMCC 1.15880</strain>
    </source>
</reference>
<proteinExistence type="predicted"/>
<dbReference type="InterPro" id="IPR019201">
    <property type="entry name" value="DUF2065"/>
</dbReference>
<keyword evidence="1" id="KW-1133">Transmembrane helix</keyword>
<dbReference type="RefSeq" id="WP_188671092.1">
    <property type="nucleotide sequence ID" value="NZ_BMKA01000001.1"/>
</dbReference>
<evidence type="ECO:0008006" key="4">
    <source>
        <dbReference type="Google" id="ProtNLM"/>
    </source>
</evidence>
<comment type="caution">
    <text evidence="2">The sequence shown here is derived from an EMBL/GenBank/DDBJ whole genome shotgun (WGS) entry which is preliminary data.</text>
</comment>
<dbReference type="Proteomes" id="UP000628017">
    <property type="component" value="Unassembled WGS sequence"/>
</dbReference>
<dbReference type="Pfam" id="PF09838">
    <property type="entry name" value="DUF2065"/>
    <property type="match status" value="1"/>
</dbReference>
<keyword evidence="1" id="KW-0472">Membrane</keyword>
<reference evidence="2" key="2">
    <citation type="submission" date="2020-09" db="EMBL/GenBank/DDBJ databases">
        <authorList>
            <person name="Sun Q."/>
            <person name="Zhou Y."/>
        </authorList>
    </citation>
    <scope>NUCLEOTIDE SEQUENCE</scope>
    <source>
        <strain evidence="2">CGMCC 1.15880</strain>
    </source>
</reference>
<evidence type="ECO:0000313" key="3">
    <source>
        <dbReference type="Proteomes" id="UP000628017"/>
    </source>
</evidence>
<dbReference type="EMBL" id="BMKA01000001">
    <property type="protein sequence ID" value="GGA10175.1"/>
    <property type="molecule type" value="Genomic_DNA"/>
</dbReference>
<gene>
    <name evidence="2" type="ORF">GCM10011498_07830</name>
</gene>
<sequence length="62" mass="6736">MRDLLMALGLMAAIEGLVLALAPLRLEDLVKLLATLSRNQKRAIGLSMLAFGVALVWLARSF</sequence>
<keyword evidence="3" id="KW-1185">Reference proteome</keyword>
<accession>A0A916QVC3</accession>
<feature type="transmembrane region" description="Helical" evidence="1">
    <location>
        <begin position="44"/>
        <end position="60"/>
    </location>
</feature>
<protein>
    <recommendedName>
        <fullName evidence="4">DUF2065 domain-containing protein</fullName>
    </recommendedName>
</protein>
<name>A0A916QVC3_9RHOB</name>
<keyword evidence="1" id="KW-0812">Transmembrane</keyword>
<evidence type="ECO:0000256" key="1">
    <source>
        <dbReference type="SAM" id="Phobius"/>
    </source>
</evidence>
<organism evidence="2 3">
    <name type="scientific">Neptunicoccus cionae</name>
    <dbReference type="NCBI Taxonomy" id="2035344"/>
    <lineage>
        <taxon>Bacteria</taxon>
        <taxon>Pseudomonadati</taxon>
        <taxon>Pseudomonadota</taxon>
        <taxon>Alphaproteobacteria</taxon>
        <taxon>Rhodobacterales</taxon>
        <taxon>Paracoccaceae</taxon>
        <taxon>Neptunicoccus</taxon>
    </lineage>
</organism>
<evidence type="ECO:0000313" key="2">
    <source>
        <dbReference type="EMBL" id="GGA10175.1"/>
    </source>
</evidence>
<dbReference type="AlphaFoldDB" id="A0A916QVC3"/>